<evidence type="ECO:0000313" key="2">
    <source>
        <dbReference type="EMBL" id="KAF2889927.1"/>
    </source>
</evidence>
<feature type="compositionally biased region" description="Basic and acidic residues" evidence="1">
    <location>
        <begin position="85"/>
        <end position="96"/>
    </location>
</feature>
<evidence type="ECO:0000313" key="3">
    <source>
        <dbReference type="Proteomes" id="UP000801492"/>
    </source>
</evidence>
<sequence>MSVKNISQLTRLAYLRAFTASNIVSSFNKPGIWPLNRLALSDEDFSSGYVTDRLLPENMNTIHQENKQTLENIPPEPNQNETELGEERENDEHVSLKDSGTGDVLNSNIPLSNTPSCSFTKQNIFRKVKIIPESMRPYFKAGERKKVYTTNRWFENLHRYIRKRQIGRNRKGKVTEETEKYFERSIWQKK</sequence>
<name>A0A8K0CTB4_IGNLU</name>
<evidence type="ECO:0000256" key="1">
    <source>
        <dbReference type="SAM" id="MobiDB-lite"/>
    </source>
</evidence>
<accession>A0A8K0CTB4</accession>
<dbReference type="Proteomes" id="UP000801492">
    <property type="component" value="Unassembled WGS sequence"/>
</dbReference>
<gene>
    <name evidence="2" type="ORF">ILUMI_16246</name>
</gene>
<dbReference type="OrthoDB" id="8187571at2759"/>
<feature type="region of interest" description="Disordered" evidence="1">
    <location>
        <begin position="70"/>
        <end position="102"/>
    </location>
</feature>
<proteinExistence type="predicted"/>
<keyword evidence="3" id="KW-1185">Reference proteome</keyword>
<protein>
    <submittedName>
        <fullName evidence="2">Uncharacterized protein</fullName>
    </submittedName>
</protein>
<reference evidence="2" key="1">
    <citation type="submission" date="2019-08" db="EMBL/GenBank/DDBJ databases">
        <title>The genome of the North American firefly Photinus pyralis.</title>
        <authorList>
            <consortium name="Photinus pyralis genome working group"/>
            <person name="Fallon T.R."/>
            <person name="Sander Lower S.E."/>
            <person name="Weng J.-K."/>
        </authorList>
    </citation>
    <scope>NUCLEOTIDE SEQUENCE</scope>
    <source>
        <strain evidence="2">TRF0915ILg1</strain>
        <tissue evidence="2">Whole body</tissue>
    </source>
</reference>
<dbReference type="EMBL" id="VTPC01060513">
    <property type="protein sequence ID" value="KAF2889927.1"/>
    <property type="molecule type" value="Genomic_DNA"/>
</dbReference>
<dbReference type="AlphaFoldDB" id="A0A8K0CTB4"/>
<organism evidence="2 3">
    <name type="scientific">Ignelater luminosus</name>
    <name type="common">Cucubano</name>
    <name type="synonym">Pyrophorus luminosus</name>
    <dbReference type="NCBI Taxonomy" id="2038154"/>
    <lineage>
        <taxon>Eukaryota</taxon>
        <taxon>Metazoa</taxon>
        <taxon>Ecdysozoa</taxon>
        <taxon>Arthropoda</taxon>
        <taxon>Hexapoda</taxon>
        <taxon>Insecta</taxon>
        <taxon>Pterygota</taxon>
        <taxon>Neoptera</taxon>
        <taxon>Endopterygota</taxon>
        <taxon>Coleoptera</taxon>
        <taxon>Polyphaga</taxon>
        <taxon>Elateriformia</taxon>
        <taxon>Elateroidea</taxon>
        <taxon>Elateridae</taxon>
        <taxon>Agrypninae</taxon>
        <taxon>Pyrophorini</taxon>
        <taxon>Ignelater</taxon>
    </lineage>
</organism>
<comment type="caution">
    <text evidence="2">The sequence shown here is derived from an EMBL/GenBank/DDBJ whole genome shotgun (WGS) entry which is preliminary data.</text>
</comment>